<keyword evidence="6 9" id="KW-0057">Aromatic amino acid biosynthesis</keyword>
<dbReference type="HAMAP" id="MF_00211">
    <property type="entry name" value="TrpD"/>
    <property type="match status" value="1"/>
</dbReference>
<protein>
    <recommendedName>
        <fullName evidence="9">Anthranilate phosphoribosyltransferase</fullName>
        <ecNumber evidence="9">2.4.2.18</ecNumber>
    </recommendedName>
</protein>
<evidence type="ECO:0000256" key="2">
    <source>
        <dbReference type="ARBA" id="ARBA00022605"/>
    </source>
</evidence>
<comment type="function">
    <text evidence="9">Catalyzes the transfer of the phosphoribosyl group of 5-phosphorylribose-1-pyrophosphate (PRPP) to anthranilate to yield N-(5'-phosphoribosyl)-anthranilate (PRA).</text>
</comment>
<dbReference type="InterPro" id="IPR036320">
    <property type="entry name" value="Glycosyl_Trfase_fam3_N_dom_sf"/>
</dbReference>
<reference evidence="13" key="1">
    <citation type="journal article" date="2017" name="Int. J. Syst. Evol. Microbiol.">
        <title>Notoacmeibacter marinus gen. nov., sp. nov., isolated from the gut of a limpet and proposal of Notoacmeibacteraceae fam. nov. in the order Rhizobiales of the class Alphaproteobacteria.</title>
        <authorList>
            <person name="Huang Z."/>
            <person name="Guo F."/>
            <person name="Lai Q."/>
        </authorList>
    </citation>
    <scope>NUCLEOTIDE SEQUENCE [LARGE SCALE GENOMIC DNA]</scope>
    <source>
        <strain evidence="13">XMTR2A4</strain>
    </source>
</reference>
<comment type="catalytic activity">
    <reaction evidence="7 9">
        <text>N-(5-phospho-beta-D-ribosyl)anthranilate + diphosphate = 5-phospho-alpha-D-ribose 1-diphosphate + anthranilate</text>
        <dbReference type="Rhea" id="RHEA:11768"/>
        <dbReference type="ChEBI" id="CHEBI:16567"/>
        <dbReference type="ChEBI" id="CHEBI:18277"/>
        <dbReference type="ChEBI" id="CHEBI:33019"/>
        <dbReference type="ChEBI" id="CHEBI:58017"/>
        <dbReference type="EC" id="2.4.2.18"/>
    </reaction>
</comment>
<evidence type="ECO:0000259" key="10">
    <source>
        <dbReference type="Pfam" id="PF00591"/>
    </source>
</evidence>
<dbReference type="Pfam" id="PF02885">
    <property type="entry name" value="Glycos_trans_3N"/>
    <property type="match status" value="1"/>
</dbReference>
<keyword evidence="2 9" id="KW-0028">Amino-acid biosynthesis</keyword>
<feature type="binding site" evidence="9">
    <location>
        <position position="227"/>
    </location>
    <ligand>
        <name>Mg(2+)</name>
        <dbReference type="ChEBI" id="CHEBI:18420"/>
        <label>1</label>
    </ligand>
</feature>
<comment type="caution">
    <text evidence="12">The sequence shown here is derived from an EMBL/GenBank/DDBJ whole genome shotgun (WGS) entry which is preliminary data.</text>
</comment>
<evidence type="ECO:0000313" key="12">
    <source>
        <dbReference type="EMBL" id="OXT00173.1"/>
    </source>
</evidence>
<dbReference type="AlphaFoldDB" id="A0A231UW51"/>
<dbReference type="GO" id="GO:0000287">
    <property type="term" value="F:magnesium ion binding"/>
    <property type="evidence" value="ECO:0007669"/>
    <property type="project" value="UniProtKB-UniRule"/>
</dbReference>
<dbReference type="NCBIfam" id="TIGR01245">
    <property type="entry name" value="trpD"/>
    <property type="match status" value="1"/>
</dbReference>
<keyword evidence="13" id="KW-1185">Reference proteome</keyword>
<feature type="binding site" evidence="9">
    <location>
        <position position="168"/>
    </location>
    <ligand>
        <name>anthranilate</name>
        <dbReference type="ChEBI" id="CHEBI:16567"/>
        <label>2</label>
    </ligand>
</feature>
<keyword evidence="3 9" id="KW-0328">Glycosyltransferase</keyword>
<keyword evidence="9" id="KW-0460">Magnesium</keyword>
<accession>A0A231UW51</accession>
<dbReference type="InterPro" id="IPR017459">
    <property type="entry name" value="Glycosyl_Trfase_fam3_N_dom"/>
</dbReference>
<dbReference type="InterPro" id="IPR035902">
    <property type="entry name" value="Nuc_phospho_transferase"/>
</dbReference>
<evidence type="ECO:0000256" key="6">
    <source>
        <dbReference type="ARBA" id="ARBA00023141"/>
    </source>
</evidence>
<dbReference type="GO" id="GO:0005829">
    <property type="term" value="C:cytosol"/>
    <property type="evidence" value="ECO:0007669"/>
    <property type="project" value="TreeGrafter"/>
</dbReference>
<proteinExistence type="inferred from homology"/>
<dbReference type="InterPro" id="IPR005940">
    <property type="entry name" value="Anthranilate_Pribosyl_Tfrase"/>
</dbReference>
<evidence type="ECO:0000256" key="7">
    <source>
        <dbReference type="ARBA" id="ARBA00052328"/>
    </source>
</evidence>
<feature type="binding site" evidence="9">
    <location>
        <position position="82"/>
    </location>
    <ligand>
        <name>5-phospho-alpha-D-ribose 1-diphosphate</name>
        <dbReference type="ChEBI" id="CHEBI:58017"/>
    </ligand>
</feature>
<dbReference type="Gene3D" id="3.40.1030.10">
    <property type="entry name" value="Nucleoside phosphorylase/phosphoribosyltransferase catalytic domain"/>
    <property type="match status" value="1"/>
</dbReference>
<comment type="cofactor">
    <cofactor evidence="9">
        <name>Mg(2+)</name>
        <dbReference type="ChEBI" id="CHEBI:18420"/>
    </cofactor>
    <text evidence="9">Binds 2 magnesium ions per monomer.</text>
</comment>
<feature type="domain" description="Glycosyl transferase family 3 N-terminal" evidence="11">
    <location>
        <begin position="7"/>
        <end position="67"/>
    </location>
</feature>
<evidence type="ECO:0000256" key="9">
    <source>
        <dbReference type="HAMAP-Rule" id="MF_00211"/>
    </source>
</evidence>
<dbReference type="SUPFAM" id="SSF52418">
    <property type="entry name" value="Nucleoside phosphorylase/phosphoribosyltransferase catalytic domain"/>
    <property type="match status" value="1"/>
</dbReference>
<dbReference type="SUPFAM" id="SSF47648">
    <property type="entry name" value="Nucleoside phosphorylase/phosphoribosyltransferase N-terminal domain"/>
    <property type="match status" value="1"/>
</dbReference>
<evidence type="ECO:0000256" key="8">
    <source>
        <dbReference type="ARBA" id="ARBA00061188"/>
    </source>
</evidence>
<dbReference type="GO" id="GO:0004048">
    <property type="term" value="F:anthranilate phosphoribosyltransferase activity"/>
    <property type="evidence" value="ECO:0007669"/>
    <property type="project" value="UniProtKB-UniRule"/>
</dbReference>
<dbReference type="EC" id="2.4.2.18" evidence="9"/>
<evidence type="ECO:0000256" key="1">
    <source>
        <dbReference type="ARBA" id="ARBA00004907"/>
    </source>
</evidence>
<keyword evidence="5 9" id="KW-0822">Tryptophan biosynthesis</keyword>
<dbReference type="PANTHER" id="PTHR43285:SF2">
    <property type="entry name" value="ANTHRANILATE PHOSPHORIBOSYLTRANSFERASE"/>
    <property type="match status" value="1"/>
</dbReference>
<sequence>MKDAMKALIAKLADGQQLDRKEARQAFSLMMDGEAEPAQMGAFLMALRLRGETVEEIEGAVGAMRERMTGVVAPADAIDIVGTGGDNSGSYNVSTAASFIVAGCGVPIAKHGNRNLSSKSGAADTLSALGVNIEIDPEMISRCIDKAGIGFMFAPSHHAAMRHVGPTRVALGTRTIFNLLGPMSNPAGVKRQLIGVFSREWLEPMARALRELGSEKLWIVHGSGLDELTTVGKTDIVILEKGEISTRTVTPEEAGLPRGDMADLKGGDAAHNAKALREVLDGKKSAYRDIAILNSAAALIVAGKAGDLRDGAEQAARSIDGGHAAERLAQLIEISNSVAADR</sequence>
<feature type="binding site" evidence="9">
    <location>
        <position position="122"/>
    </location>
    <ligand>
        <name>5-phospho-alpha-D-ribose 1-diphosphate</name>
        <dbReference type="ChEBI" id="CHEBI:58017"/>
    </ligand>
</feature>
<evidence type="ECO:0000256" key="4">
    <source>
        <dbReference type="ARBA" id="ARBA00022679"/>
    </source>
</evidence>
<feature type="binding site" evidence="9">
    <location>
        <position position="82"/>
    </location>
    <ligand>
        <name>anthranilate</name>
        <dbReference type="ChEBI" id="CHEBI:16567"/>
        <label>1</label>
    </ligand>
</feature>
<keyword evidence="9" id="KW-0479">Metal-binding</keyword>
<comment type="subunit">
    <text evidence="9">Homodimer.</text>
</comment>
<evidence type="ECO:0000256" key="5">
    <source>
        <dbReference type="ARBA" id="ARBA00022822"/>
    </source>
</evidence>
<keyword evidence="4 9" id="KW-0808">Transferase</keyword>
<dbReference type="UniPathway" id="UPA00035">
    <property type="reaction ID" value="UER00041"/>
</dbReference>
<dbReference type="EMBL" id="NBYO01000002">
    <property type="protein sequence ID" value="OXT00173.1"/>
    <property type="molecule type" value="Genomic_DNA"/>
</dbReference>
<feature type="domain" description="Glycosyl transferase family 3" evidence="10">
    <location>
        <begin position="76"/>
        <end position="324"/>
    </location>
</feature>
<dbReference type="PANTHER" id="PTHR43285">
    <property type="entry name" value="ANTHRANILATE PHOSPHORIBOSYLTRANSFERASE"/>
    <property type="match status" value="1"/>
</dbReference>
<feature type="binding site" evidence="9">
    <location>
        <position position="94"/>
    </location>
    <ligand>
        <name>Mg(2+)</name>
        <dbReference type="ChEBI" id="CHEBI:18420"/>
        <label>1</label>
    </ligand>
</feature>
<feature type="binding site" evidence="9">
    <location>
        <position position="226"/>
    </location>
    <ligand>
        <name>Mg(2+)</name>
        <dbReference type="ChEBI" id="CHEBI:18420"/>
        <label>2</label>
    </ligand>
</feature>
<comment type="pathway">
    <text evidence="1 9">Amino-acid biosynthesis; L-tryptophan biosynthesis; L-tryptophan from chorismate: step 2/5.</text>
</comment>
<organism evidence="12 13">
    <name type="scientific">Notoacmeibacter marinus</name>
    <dbReference type="NCBI Taxonomy" id="1876515"/>
    <lineage>
        <taxon>Bacteria</taxon>
        <taxon>Pseudomonadati</taxon>
        <taxon>Pseudomonadota</taxon>
        <taxon>Alphaproteobacteria</taxon>
        <taxon>Hyphomicrobiales</taxon>
        <taxon>Notoacmeibacteraceae</taxon>
        <taxon>Notoacmeibacter</taxon>
    </lineage>
</organism>
<name>A0A231UW51_9HYPH</name>
<feature type="binding site" evidence="9">
    <location>
        <position position="90"/>
    </location>
    <ligand>
        <name>5-phospho-alpha-D-ribose 1-diphosphate</name>
        <dbReference type="ChEBI" id="CHEBI:58017"/>
    </ligand>
</feature>
<feature type="binding site" evidence="9">
    <location>
        <begin position="92"/>
        <end position="95"/>
    </location>
    <ligand>
        <name>5-phospho-alpha-D-ribose 1-diphosphate</name>
        <dbReference type="ChEBI" id="CHEBI:58017"/>
    </ligand>
</feature>
<evidence type="ECO:0000313" key="13">
    <source>
        <dbReference type="Proteomes" id="UP000215405"/>
    </source>
</evidence>
<dbReference type="Gene3D" id="1.20.970.10">
    <property type="entry name" value="Transferase, Pyrimidine Nucleoside Phosphorylase, Chain C"/>
    <property type="match status" value="1"/>
</dbReference>
<gene>
    <name evidence="9" type="primary">trpD</name>
    <name evidence="12" type="ORF">B7H23_08295</name>
</gene>
<comment type="caution">
    <text evidence="9">Lacks conserved residue(s) required for the propagation of feature annotation.</text>
</comment>
<dbReference type="RefSeq" id="WP_094076997.1">
    <property type="nucleotide sequence ID" value="NZ_NBYO01000002.1"/>
</dbReference>
<dbReference type="GO" id="GO:0000162">
    <property type="term" value="P:L-tryptophan biosynthetic process"/>
    <property type="evidence" value="ECO:0007669"/>
    <property type="project" value="UniProtKB-UniRule"/>
</dbReference>
<feature type="binding site" evidence="9">
    <location>
        <position position="227"/>
    </location>
    <ligand>
        <name>Mg(2+)</name>
        <dbReference type="ChEBI" id="CHEBI:18420"/>
        <label>2</label>
    </ligand>
</feature>
<dbReference type="Proteomes" id="UP000215405">
    <property type="component" value="Unassembled WGS sequence"/>
</dbReference>
<evidence type="ECO:0000259" key="11">
    <source>
        <dbReference type="Pfam" id="PF02885"/>
    </source>
</evidence>
<feature type="binding site" evidence="9">
    <location>
        <position position="113"/>
    </location>
    <ligand>
        <name>anthranilate</name>
        <dbReference type="ChEBI" id="CHEBI:16567"/>
        <label>1</label>
    </ligand>
</feature>
<dbReference type="FunFam" id="3.40.1030.10:FF:000002">
    <property type="entry name" value="Anthranilate phosphoribosyltransferase"/>
    <property type="match status" value="1"/>
</dbReference>
<comment type="similarity">
    <text evidence="8">In the C-terminal section; belongs to the anthranilate phosphoribosyltransferase family.</text>
</comment>
<feature type="binding site" evidence="9">
    <location>
        <begin position="110"/>
        <end position="118"/>
    </location>
    <ligand>
        <name>5-phospho-alpha-D-ribose 1-diphosphate</name>
        <dbReference type="ChEBI" id="CHEBI:58017"/>
    </ligand>
</feature>
<dbReference type="Pfam" id="PF00591">
    <property type="entry name" value="Glycos_transf_3"/>
    <property type="match status" value="1"/>
</dbReference>
<dbReference type="InterPro" id="IPR000312">
    <property type="entry name" value="Glycosyl_Trfase_fam3"/>
</dbReference>
<feature type="binding site" evidence="9">
    <location>
        <begin position="85"/>
        <end position="86"/>
    </location>
    <ligand>
        <name>5-phospho-alpha-D-ribose 1-diphosphate</name>
        <dbReference type="ChEBI" id="CHEBI:58017"/>
    </ligand>
</feature>
<evidence type="ECO:0000256" key="3">
    <source>
        <dbReference type="ARBA" id="ARBA00022676"/>
    </source>
</evidence>
<comment type="similarity">
    <text evidence="9">Belongs to the anthranilate phosphoribosyltransferase family.</text>
</comment>